<dbReference type="InterPro" id="IPR050237">
    <property type="entry name" value="ATP-dep_AMP-bd_enzyme"/>
</dbReference>
<evidence type="ECO:0000313" key="3">
    <source>
        <dbReference type="EMBL" id="GAA6195590.1"/>
    </source>
</evidence>
<sequence length="448" mass="48380">MYAADRNLFFSKDGTIDQKQFVTDIAALRGQVQGAGSICNLFQDRYQFSLGIVAGLLNKQTIVLPPSLAPEAIRSAISDAPAPVILSTNADHDALAPRLSFEAAQPGEVEVRDFATLLQDSSTEIRVYSSGSTKQPKCNVKTWKMLRGGAAITDQIIQDLDAPPSEVGLLGTTPHGHMYGLEATIFATLGFGHATYRDTIFYPADLEAAVEAARACGISKLVLITSPAHLRFLEAAILAAPEIICVLSATAPFPQALAQKLARRENLKVMEIYGSTETGSMALRQTAHEQAWSLSAGFELKKAQATCLAFAPHLPEPIALEDEIEQHPDGRFTLLGRAGDMVSVRGKRNRLAALNAILSEVSEISDGVFLHDKRSESDALAIAVVPPLDSSLSEPEIRSLVRRHLLRHLDAAFVPKKLLFLTEIPRSATGKITRATTLELLKKAGLQS</sequence>
<evidence type="ECO:0000313" key="4">
    <source>
        <dbReference type="Proteomes" id="UP001441944"/>
    </source>
</evidence>
<dbReference type="Pfam" id="PF00501">
    <property type="entry name" value="AMP-binding"/>
    <property type="match status" value="1"/>
</dbReference>
<name>A0ABQ0AI85_9RHOB</name>
<dbReference type="Gene3D" id="3.40.50.12780">
    <property type="entry name" value="N-terminal domain of ligase-like"/>
    <property type="match status" value="1"/>
</dbReference>
<evidence type="ECO:0000256" key="1">
    <source>
        <dbReference type="ARBA" id="ARBA00022598"/>
    </source>
</evidence>
<accession>A0ABQ0AI85</accession>
<protein>
    <submittedName>
        <fullName evidence="3">Xanthomonadin biosynthesis 3-hydroxybenozate--AMP ligase XanA2</fullName>
    </submittedName>
</protein>
<evidence type="ECO:0000259" key="2">
    <source>
        <dbReference type="Pfam" id="PF00501"/>
    </source>
</evidence>
<dbReference type="InterPro" id="IPR042099">
    <property type="entry name" value="ANL_N_sf"/>
</dbReference>
<keyword evidence="4" id="KW-1185">Reference proteome</keyword>
<organism evidence="3 4">
    <name type="scientific">Pseudophaeobacter arcticus</name>
    <dbReference type="NCBI Taxonomy" id="385492"/>
    <lineage>
        <taxon>Bacteria</taxon>
        <taxon>Pseudomonadati</taxon>
        <taxon>Pseudomonadota</taxon>
        <taxon>Alphaproteobacteria</taxon>
        <taxon>Rhodobacterales</taxon>
        <taxon>Paracoccaceae</taxon>
        <taxon>Pseudophaeobacter</taxon>
    </lineage>
</organism>
<dbReference type="RefSeq" id="WP_353397583.1">
    <property type="nucleotide sequence ID" value="NZ_BAABWU010000002.1"/>
</dbReference>
<dbReference type="Proteomes" id="UP001441944">
    <property type="component" value="Unassembled WGS sequence"/>
</dbReference>
<dbReference type="PANTHER" id="PTHR43767">
    <property type="entry name" value="LONG-CHAIN-FATTY-ACID--COA LIGASE"/>
    <property type="match status" value="1"/>
</dbReference>
<dbReference type="EMBL" id="BAABWU010000002">
    <property type="protein sequence ID" value="GAA6195590.1"/>
    <property type="molecule type" value="Genomic_DNA"/>
</dbReference>
<dbReference type="SUPFAM" id="SSF56801">
    <property type="entry name" value="Acetyl-CoA synthetase-like"/>
    <property type="match status" value="1"/>
</dbReference>
<dbReference type="GO" id="GO:0016874">
    <property type="term" value="F:ligase activity"/>
    <property type="evidence" value="ECO:0007669"/>
    <property type="project" value="UniProtKB-KW"/>
</dbReference>
<dbReference type="PANTHER" id="PTHR43767:SF8">
    <property type="entry name" value="LONG-CHAIN-FATTY-ACID--COA LIGASE"/>
    <property type="match status" value="1"/>
</dbReference>
<keyword evidence="1 3" id="KW-0436">Ligase</keyword>
<feature type="domain" description="AMP-dependent synthetase/ligase" evidence="2">
    <location>
        <begin position="65"/>
        <end position="298"/>
    </location>
</feature>
<dbReference type="InterPro" id="IPR000873">
    <property type="entry name" value="AMP-dep_synth/lig_dom"/>
</dbReference>
<gene>
    <name evidence="3" type="primary">xanA2</name>
    <name evidence="3" type="ORF">NBRC116598_10340</name>
</gene>
<proteinExistence type="predicted"/>
<comment type="caution">
    <text evidence="3">The sequence shown here is derived from an EMBL/GenBank/DDBJ whole genome shotgun (WGS) entry which is preliminary data.</text>
</comment>
<dbReference type="Gene3D" id="3.30.300.30">
    <property type="match status" value="1"/>
</dbReference>
<dbReference type="InterPro" id="IPR045851">
    <property type="entry name" value="AMP-bd_C_sf"/>
</dbReference>
<reference evidence="3 4" key="1">
    <citation type="submission" date="2024-04" db="EMBL/GenBank/DDBJ databases">
        <title>Draft genome sequence of Pseudophaeobacter arcticus NBRC 116598.</title>
        <authorList>
            <person name="Miyakawa T."/>
            <person name="Kusuya Y."/>
            <person name="Miura T."/>
        </authorList>
    </citation>
    <scope>NUCLEOTIDE SEQUENCE [LARGE SCALE GENOMIC DNA]</scope>
    <source>
        <strain evidence="3 4">SU-CL00105</strain>
    </source>
</reference>